<evidence type="ECO:0000259" key="1">
    <source>
        <dbReference type="Pfam" id="PF03028"/>
    </source>
</evidence>
<dbReference type="GO" id="GO:0008569">
    <property type="term" value="F:minus-end-directed microtubule motor activity"/>
    <property type="evidence" value="ECO:0007669"/>
    <property type="project" value="InterPro"/>
</dbReference>
<dbReference type="eggNOG" id="KOG3595">
    <property type="taxonomic scope" value="Eukaryota"/>
</dbReference>
<feature type="non-terminal residue" evidence="2">
    <location>
        <position position="1"/>
    </location>
</feature>
<accession>A7T117</accession>
<dbReference type="InterPro" id="IPR027417">
    <property type="entry name" value="P-loop_NTPase"/>
</dbReference>
<name>A7T117_NEMVE</name>
<dbReference type="STRING" id="45351.A7T117"/>
<dbReference type="PANTHER" id="PTHR46961">
    <property type="entry name" value="DYNEIN HEAVY CHAIN 1, AXONEMAL-LIKE PROTEIN"/>
    <property type="match status" value="1"/>
</dbReference>
<proteinExistence type="predicted"/>
<dbReference type="OMA" id="RIFKAIN"/>
<feature type="domain" description="Dynein heavy chain region D6 P-loop" evidence="1">
    <location>
        <begin position="121"/>
        <end position="170"/>
    </location>
</feature>
<dbReference type="EMBL" id="DS470066">
    <property type="protein sequence ID" value="EDO30352.1"/>
    <property type="molecule type" value="Genomic_DNA"/>
</dbReference>
<evidence type="ECO:0000313" key="3">
    <source>
        <dbReference type="Proteomes" id="UP000001593"/>
    </source>
</evidence>
<dbReference type="Proteomes" id="UP000001593">
    <property type="component" value="Unassembled WGS sequence"/>
</dbReference>
<dbReference type="PANTHER" id="PTHR46961:SF19">
    <property type="entry name" value="DYNEIN HEAVY CHAIN 5, AXONEMAL"/>
    <property type="match status" value="1"/>
</dbReference>
<dbReference type="InParanoid" id="A7T117"/>
<dbReference type="GO" id="GO:0007018">
    <property type="term" value="P:microtubule-based movement"/>
    <property type="evidence" value="ECO:0007669"/>
    <property type="project" value="InterPro"/>
</dbReference>
<sequence length="172" mass="19379">GGAALDLKACPAKPFKWITDMTWLNLVELSKLPQFSGILDQVRRNDNGWRSWFDKDAPEEHPIPDGYHTSLDTFRKLLLVRSWCPDRTLPQARKYIADAMGERYAEGVILNLEATWEESDTKTPLICFLSMGSDPTGSIESLAKRKGIECRAVSMGQGQEVHARRLIQQSCA</sequence>
<organism evidence="2 3">
    <name type="scientific">Nematostella vectensis</name>
    <name type="common">Starlet sea anemone</name>
    <dbReference type="NCBI Taxonomy" id="45351"/>
    <lineage>
        <taxon>Eukaryota</taxon>
        <taxon>Metazoa</taxon>
        <taxon>Cnidaria</taxon>
        <taxon>Anthozoa</taxon>
        <taxon>Hexacorallia</taxon>
        <taxon>Actiniaria</taxon>
        <taxon>Edwardsiidae</taxon>
        <taxon>Nematostella</taxon>
    </lineage>
</organism>
<protein>
    <recommendedName>
        <fullName evidence="1">Dynein heavy chain region D6 P-loop domain-containing protein</fullName>
    </recommendedName>
</protein>
<keyword evidence="3" id="KW-1185">Reference proteome</keyword>
<dbReference type="InterPro" id="IPR004273">
    <property type="entry name" value="Dynein_heavy_D6_P-loop"/>
</dbReference>
<dbReference type="GO" id="GO:0051959">
    <property type="term" value="F:dynein light intermediate chain binding"/>
    <property type="evidence" value="ECO:0007669"/>
    <property type="project" value="InterPro"/>
</dbReference>
<dbReference type="GO" id="GO:0045505">
    <property type="term" value="F:dynein intermediate chain binding"/>
    <property type="evidence" value="ECO:0007669"/>
    <property type="project" value="InterPro"/>
</dbReference>
<dbReference type="InterPro" id="IPR026983">
    <property type="entry name" value="DHC"/>
</dbReference>
<dbReference type="GO" id="GO:0030286">
    <property type="term" value="C:dynein complex"/>
    <property type="evidence" value="ECO:0007669"/>
    <property type="project" value="InterPro"/>
</dbReference>
<feature type="non-terminal residue" evidence="2">
    <location>
        <position position="172"/>
    </location>
</feature>
<dbReference type="Gene3D" id="3.40.50.300">
    <property type="entry name" value="P-loop containing nucleotide triphosphate hydrolases"/>
    <property type="match status" value="1"/>
</dbReference>
<dbReference type="Pfam" id="PF03028">
    <property type="entry name" value="Dynein_heavy"/>
    <property type="match status" value="1"/>
</dbReference>
<dbReference type="AlphaFoldDB" id="A7T117"/>
<gene>
    <name evidence="2" type="ORF">NEMVEDRAFT_v1g141149</name>
</gene>
<dbReference type="PhylomeDB" id="A7T117"/>
<dbReference type="HOGENOM" id="CLU_133030_0_0_1"/>
<reference evidence="2 3" key="1">
    <citation type="journal article" date="2007" name="Science">
        <title>Sea anemone genome reveals ancestral eumetazoan gene repertoire and genomic organization.</title>
        <authorList>
            <person name="Putnam N.H."/>
            <person name="Srivastava M."/>
            <person name="Hellsten U."/>
            <person name="Dirks B."/>
            <person name="Chapman J."/>
            <person name="Salamov A."/>
            <person name="Terry A."/>
            <person name="Shapiro H."/>
            <person name="Lindquist E."/>
            <person name="Kapitonov V.V."/>
            <person name="Jurka J."/>
            <person name="Genikhovich G."/>
            <person name="Grigoriev I.V."/>
            <person name="Lucas S.M."/>
            <person name="Steele R.E."/>
            <person name="Finnerty J.R."/>
            <person name="Technau U."/>
            <person name="Martindale M.Q."/>
            <person name="Rokhsar D.S."/>
        </authorList>
    </citation>
    <scope>NUCLEOTIDE SEQUENCE [LARGE SCALE GENOMIC DNA]</scope>
    <source>
        <strain evidence="3">CH2 X CH6</strain>
    </source>
</reference>
<evidence type="ECO:0000313" key="2">
    <source>
        <dbReference type="EMBL" id="EDO30352.1"/>
    </source>
</evidence>